<sequence>MTAETLAKTPLHALHLELGAKMVPFAGYDMPVQYPAGVLKEHLHTREQAGLFDVSHMGQIRLVGADAALALESLVPVDILDLPVGQQRYALFTDEQGGILDDLMVANLGDCLLLVVNAACKHQDLAHLRRHLEGRCSVEPLFEERALLALQGPAAVRVLERLAPQVAQMTFMQFARVELLGQDCYVSRSGYT</sequence>
<dbReference type="InterPro" id="IPR027266">
    <property type="entry name" value="TrmE/GcvT-like"/>
</dbReference>
<dbReference type="EC" id="2.1.2.10" evidence="2"/>
<evidence type="ECO:0000313" key="2">
    <source>
        <dbReference type="EMBL" id="MZZ17172.1"/>
    </source>
</evidence>
<keyword evidence="2" id="KW-0489">Methyltransferase</keyword>
<proteinExistence type="predicted"/>
<name>A0A6B1YQ80_PSEAI</name>
<feature type="domain" description="GCVT N-terminal" evidence="1">
    <location>
        <begin position="11"/>
        <end position="192"/>
    </location>
</feature>
<dbReference type="PANTHER" id="PTHR43757:SF2">
    <property type="entry name" value="AMINOMETHYLTRANSFERASE, MITOCHONDRIAL"/>
    <property type="match status" value="1"/>
</dbReference>
<gene>
    <name evidence="2" type="primary">gcvT</name>
    <name evidence="2" type="ORF">GUL26_33415</name>
</gene>
<protein>
    <submittedName>
        <fullName evidence="2">Glycine cleavage system aminomethyltransferase GcvT</fullName>
        <ecNumber evidence="2">2.1.2.10</ecNumber>
    </submittedName>
</protein>
<dbReference type="GO" id="GO:0032259">
    <property type="term" value="P:methylation"/>
    <property type="evidence" value="ECO:0007669"/>
    <property type="project" value="UniProtKB-KW"/>
</dbReference>
<dbReference type="InterPro" id="IPR028896">
    <property type="entry name" value="GcvT/YgfZ/DmdA"/>
</dbReference>
<dbReference type="InterPro" id="IPR006222">
    <property type="entry name" value="GCVT_N"/>
</dbReference>
<keyword evidence="2" id="KW-0808">Transferase</keyword>
<dbReference type="EMBL" id="WXZT01000042">
    <property type="protein sequence ID" value="MZZ17172.1"/>
    <property type="molecule type" value="Genomic_DNA"/>
</dbReference>
<dbReference type="SUPFAM" id="SSF103025">
    <property type="entry name" value="Folate-binding domain"/>
    <property type="match status" value="1"/>
</dbReference>
<evidence type="ECO:0000259" key="1">
    <source>
        <dbReference type="Pfam" id="PF01571"/>
    </source>
</evidence>
<dbReference type="GO" id="GO:0008168">
    <property type="term" value="F:methyltransferase activity"/>
    <property type="evidence" value="ECO:0007669"/>
    <property type="project" value="UniProtKB-KW"/>
</dbReference>
<reference evidence="2" key="1">
    <citation type="submission" date="2020-01" db="EMBL/GenBank/DDBJ databases">
        <title>Bacteria Cultured from War Wounds Associated with the Conflict in Eastern Ukraine.</title>
        <authorList>
            <person name="Snesrud E."/>
            <person name="Galac M.R."/>
            <person name="Mc Gann P."/>
            <person name="Valentine K."/>
            <person name="Viacheslav K."/>
        </authorList>
    </citation>
    <scope>NUCLEOTIDE SEQUENCE</scope>
    <source>
        <strain evidence="2">VNMU148</strain>
    </source>
</reference>
<dbReference type="Gene3D" id="3.30.1360.120">
    <property type="entry name" value="Probable tRNA modification gtpase trme, domain 1"/>
    <property type="match status" value="1"/>
</dbReference>
<dbReference type="GO" id="GO:0004047">
    <property type="term" value="F:aminomethyltransferase activity"/>
    <property type="evidence" value="ECO:0007669"/>
    <property type="project" value="UniProtKB-EC"/>
</dbReference>
<feature type="non-terminal residue" evidence="2">
    <location>
        <position position="192"/>
    </location>
</feature>
<dbReference type="PANTHER" id="PTHR43757">
    <property type="entry name" value="AMINOMETHYLTRANSFERASE"/>
    <property type="match status" value="1"/>
</dbReference>
<organism evidence="2 3">
    <name type="scientific">Pseudomonas aeruginosa</name>
    <dbReference type="NCBI Taxonomy" id="287"/>
    <lineage>
        <taxon>Bacteria</taxon>
        <taxon>Pseudomonadati</taxon>
        <taxon>Pseudomonadota</taxon>
        <taxon>Gammaproteobacteria</taxon>
        <taxon>Pseudomonadales</taxon>
        <taxon>Pseudomonadaceae</taxon>
        <taxon>Pseudomonas</taxon>
    </lineage>
</organism>
<dbReference type="AlphaFoldDB" id="A0A6B1YQ80"/>
<dbReference type="Pfam" id="PF01571">
    <property type="entry name" value="GCV_T"/>
    <property type="match status" value="1"/>
</dbReference>
<evidence type="ECO:0000313" key="3">
    <source>
        <dbReference type="Proteomes" id="UP000644192"/>
    </source>
</evidence>
<comment type="caution">
    <text evidence="2">The sequence shown here is derived from an EMBL/GenBank/DDBJ whole genome shotgun (WGS) entry which is preliminary data.</text>
</comment>
<accession>A0A6B1YQ80</accession>
<dbReference type="Proteomes" id="UP000644192">
    <property type="component" value="Unassembled WGS sequence"/>
</dbReference>